<dbReference type="AlphaFoldDB" id="A0A4P7BYT6"/>
<gene>
    <name evidence="12" type="ORF">E3U44_07325</name>
</gene>
<feature type="domain" description="Cytochrome c" evidence="11">
    <location>
        <begin position="26"/>
        <end position="104"/>
    </location>
</feature>
<keyword evidence="13" id="KW-1185">Reference proteome</keyword>
<feature type="chain" id="PRO_5020886826" evidence="10">
    <location>
        <begin position="22"/>
        <end position="207"/>
    </location>
</feature>
<name>A0A4P7BYT6_9GAMM</name>
<dbReference type="EMBL" id="CP038033">
    <property type="protein sequence ID" value="QBQ54340.1"/>
    <property type="molecule type" value="Genomic_DNA"/>
</dbReference>
<dbReference type="PANTHER" id="PTHR33751:SF9">
    <property type="entry name" value="CYTOCHROME C4"/>
    <property type="match status" value="1"/>
</dbReference>
<reference evidence="12 13" key="1">
    <citation type="submission" date="2019-03" db="EMBL/GenBank/DDBJ databases">
        <title>The genome sequence of Nitrosococcus wardiae strain D1FHST reveals the archetypal metabolic capacity of ammonia-oxidizing Gammaproteobacteria.</title>
        <authorList>
            <person name="Wang L."/>
            <person name="Lim C.K."/>
            <person name="Hanson T.E."/>
            <person name="Dang H."/>
            <person name="Klotz M.G."/>
        </authorList>
    </citation>
    <scope>NUCLEOTIDE SEQUENCE [LARGE SCALE GENOMIC DNA]</scope>
    <source>
        <strain evidence="12 13">D1FHS</strain>
    </source>
</reference>
<dbReference type="InterPro" id="IPR036909">
    <property type="entry name" value="Cyt_c-like_dom_sf"/>
</dbReference>
<dbReference type="PIRSF" id="PIRSF000005">
    <property type="entry name" value="Cytochrome_c4"/>
    <property type="match status" value="1"/>
</dbReference>
<keyword evidence="2" id="KW-0813">Transport</keyword>
<dbReference type="GO" id="GO:0042597">
    <property type="term" value="C:periplasmic space"/>
    <property type="evidence" value="ECO:0007669"/>
    <property type="project" value="UniProtKB-SubCell"/>
</dbReference>
<evidence type="ECO:0000256" key="8">
    <source>
        <dbReference type="PIRSR" id="PIRSR000005-1"/>
    </source>
</evidence>
<keyword evidence="5" id="KW-0574">Periplasm</keyword>
<dbReference type="OrthoDB" id="9773456at2"/>
<keyword evidence="6" id="KW-0249">Electron transport</keyword>
<evidence type="ECO:0000256" key="2">
    <source>
        <dbReference type="ARBA" id="ARBA00022448"/>
    </source>
</evidence>
<sequence>MILKRFAVAAACILFVSSSGAVMVTGDPEAGATTAMPCQSCHGLDGNSPSPEWPKLAGQHATYLKKQLQDYRSGARVNAIMSSMAASLSDEDVANLAAYYSSQTIAEGATPEQYVELGEKVYQQGNKESGVPACMACHGPAGQGNPAASWPRLSGQHAQYIATQLKSYRSGERANDLNEMMRGAAKKMTDEEITAVSHYVSGLHAAE</sequence>
<dbReference type="Gene3D" id="1.10.760.10">
    <property type="entry name" value="Cytochrome c-like domain"/>
    <property type="match status" value="2"/>
</dbReference>
<dbReference type="PANTHER" id="PTHR33751">
    <property type="entry name" value="CBB3-TYPE CYTOCHROME C OXIDASE SUBUNIT FIXP"/>
    <property type="match status" value="1"/>
</dbReference>
<evidence type="ECO:0000256" key="9">
    <source>
        <dbReference type="PIRSR" id="PIRSR000005-2"/>
    </source>
</evidence>
<evidence type="ECO:0000256" key="10">
    <source>
        <dbReference type="SAM" id="SignalP"/>
    </source>
</evidence>
<feature type="binding site" description="axial binding residue" evidence="9">
    <location>
        <position position="81"/>
    </location>
    <ligand>
        <name>heme c</name>
        <dbReference type="ChEBI" id="CHEBI:61717"/>
        <label>1</label>
    </ligand>
    <ligandPart>
        <name>Fe</name>
        <dbReference type="ChEBI" id="CHEBI:18248"/>
    </ligandPart>
</feature>
<dbReference type="InterPro" id="IPR050597">
    <property type="entry name" value="Cytochrome_c_Oxidase_Subunit"/>
</dbReference>
<evidence type="ECO:0000256" key="1">
    <source>
        <dbReference type="ARBA" id="ARBA00004418"/>
    </source>
</evidence>
<dbReference type="InterPro" id="IPR024167">
    <property type="entry name" value="Cytochrome_c4-like"/>
</dbReference>
<comment type="subcellular location">
    <subcellularLocation>
        <location evidence="1">Periplasm</location>
    </subcellularLocation>
</comment>
<feature type="domain" description="Cytochrome c" evidence="11">
    <location>
        <begin position="113"/>
        <end position="204"/>
    </location>
</feature>
<dbReference type="KEGG" id="nwr:E3U44_07325"/>
<feature type="binding site" description="covalent" evidence="8">
    <location>
        <position position="137"/>
    </location>
    <ligand>
        <name>heme c</name>
        <dbReference type="ChEBI" id="CHEBI:61717"/>
        <label>2</label>
    </ligand>
</feature>
<feature type="binding site" description="axial binding residue" evidence="9">
    <location>
        <position position="138"/>
    </location>
    <ligand>
        <name>heme c</name>
        <dbReference type="ChEBI" id="CHEBI:61717"/>
        <label>2</label>
    </ligand>
    <ligandPart>
        <name>Fe</name>
        <dbReference type="ChEBI" id="CHEBI:18248"/>
    </ligandPart>
</feature>
<organism evidence="12 13">
    <name type="scientific">Nitrosococcus wardiae</name>
    <dbReference type="NCBI Taxonomy" id="1814290"/>
    <lineage>
        <taxon>Bacteria</taxon>
        <taxon>Pseudomonadati</taxon>
        <taxon>Pseudomonadota</taxon>
        <taxon>Gammaproteobacteria</taxon>
        <taxon>Chromatiales</taxon>
        <taxon>Chromatiaceae</taxon>
        <taxon>Nitrosococcus</taxon>
    </lineage>
</organism>
<keyword evidence="7 9" id="KW-0408">Iron</keyword>
<protein>
    <submittedName>
        <fullName evidence="12">Cytochrome c4</fullName>
    </submittedName>
</protein>
<keyword evidence="10" id="KW-0732">Signal</keyword>
<evidence type="ECO:0000256" key="3">
    <source>
        <dbReference type="ARBA" id="ARBA00022617"/>
    </source>
</evidence>
<dbReference type="GO" id="GO:0005506">
    <property type="term" value="F:iron ion binding"/>
    <property type="evidence" value="ECO:0007669"/>
    <property type="project" value="InterPro"/>
</dbReference>
<feature type="binding site" description="covalent" evidence="8">
    <location>
        <position position="41"/>
    </location>
    <ligand>
        <name>heme c</name>
        <dbReference type="ChEBI" id="CHEBI:61717"/>
        <label>1</label>
    </ligand>
</feature>
<feature type="signal peptide" evidence="10">
    <location>
        <begin position="1"/>
        <end position="21"/>
    </location>
</feature>
<feature type="binding site" description="covalent" evidence="8">
    <location>
        <position position="134"/>
    </location>
    <ligand>
        <name>heme c</name>
        <dbReference type="ChEBI" id="CHEBI:61717"/>
        <label>2</label>
    </ligand>
</feature>
<accession>A0A4P7BYT6</accession>
<evidence type="ECO:0000256" key="7">
    <source>
        <dbReference type="ARBA" id="ARBA00023004"/>
    </source>
</evidence>
<evidence type="ECO:0000313" key="13">
    <source>
        <dbReference type="Proteomes" id="UP000294325"/>
    </source>
</evidence>
<feature type="binding site" description="covalent" evidence="8">
    <location>
        <position position="38"/>
    </location>
    <ligand>
        <name>heme c</name>
        <dbReference type="ChEBI" id="CHEBI:61717"/>
        <label>1</label>
    </ligand>
</feature>
<dbReference type="PROSITE" id="PS51007">
    <property type="entry name" value="CYTC"/>
    <property type="match status" value="2"/>
</dbReference>
<keyword evidence="3 8" id="KW-0349">Heme</keyword>
<evidence type="ECO:0000259" key="11">
    <source>
        <dbReference type="PROSITE" id="PS51007"/>
    </source>
</evidence>
<dbReference type="InterPro" id="IPR009056">
    <property type="entry name" value="Cyt_c-like_dom"/>
</dbReference>
<dbReference type="GO" id="GO:0020037">
    <property type="term" value="F:heme binding"/>
    <property type="evidence" value="ECO:0007669"/>
    <property type="project" value="InterPro"/>
</dbReference>
<feature type="binding site" description="axial binding residue" evidence="9">
    <location>
        <position position="42"/>
    </location>
    <ligand>
        <name>heme c</name>
        <dbReference type="ChEBI" id="CHEBI:61717"/>
        <label>1</label>
    </ligand>
    <ligandPart>
        <name>Fe</name>
        <dbReference type="ChEBI" id="CHEBI:18248"/>
    </ligandPart>
</feature>
<evidence type="ECO:0000256" key="5">
    <source>
        <dbReference type="ARBA" id="ARBA00022764"/>
    </source>
</evidence>
<keyword evidence="4 9" id="KW-0479">Metal-binding</keyword>
<proteinExistence type="predicted"/>
<comment type="PTM">
    <text evidence="8">Binds 2 heme c groups covalently per subunit.</text>
</comment>
<dbReference type="Proteomes" id="UP000294325">
    <property type="component" value="Chromosome"/>
</dbReference>
<feature type="binding site" description="axial binding residue" evidence="9">
    <location>
        <position position="181"/>
    </location>
    <ligand>
        <name>heme c</name>
        <dbReference type="ChEBI" id="CHEBI:61717"/>
        <label>2</label>
    </ligand>
    <ligandPart>
        <name>Fe</name>
        <dbReference type="ChEBI" id="CHEBI:18248"/>
    </ligandPart>
</feature>
<evidence type="ECO:0000313" key="12">
    <source>
        <dbReference type="EMBL" id="QBQ54340.1"/>
    </source>
</evidence>
<dbReference type="SUPFAM" id="SSF46626">
    <property type="entry name" value="Cytochrome c"/>
    <property type="match status" value="2"/>
</dbReference>
<dbReference type="RefSeq" id="WP_134357517.1">
    <property type="nucleotide sequence ID" value="NZ_CP038033.1"/>
</dbReference>
<dbReference type="GO" id="GO:0009055">
    <property type="term" value="F:electron transfer activity"/>
    <property type="evidence" value="ECO:0007669"/>
    <property type="project" value="InterPro"/>
</dbReference>
<evidence type="ECO:0000256" key="6">
    <source>
        <dbReference type="ARBA" id="ARBA00022982"/>
    </source>
</evidence>
<dbReference type="Pfam" id="PF00034">
    <property type="entry name" value="Cytochrom_C"/>
    <property type="match status" value="2"/>
</dbReference>
<evidence type="ECO:0000256" key="4">
    <source>
        <dbReference type="ARBA" id="ARBA00022723"/>
    </source>
</evidence>